<dbReference type="RefSeq" id="WP_328955395.1">
    <property type="nucleotide sequence ID" value="NZ_CP108110.1"/>
</dbReference>
<accession>A0ABZ1U141</accession>
<evidence type="ECO:0000313" key="5">
    <source>
        <dbReference type="Proteomes" id="UP001432222"/>
    </source>
</evidence>
<reference evidence="4" key="1">
    <citation type="submission" date="2022-10" db="EMBL/GenBank/DDBJ databases">
        <title>The complete genomes of actinobacterial strains from the NBC collection.</title>
        <authorList>
            <person name="Joergensen T.S."/>
            <person name="Alvarez Arevalo M."/>
            <person name="Sterndorff E.B."/>
            <person name="Faurdal D."/>
            <person name="Vuksanovic O."/>
            <person name="Mourched A.-S."/>
            <person name="Charusanti P."/>
            <person name="Shaw S."/>
            <person name="Blin K."/>
            <person name="Weber T."/>
        </authorList>
    </citation>
    <scope>NUCLEOTIDE SEQUENCE</scope>
    <source>
        <strain evidence="4">NBC_00222</strain>
    </source>
</reference>
<evidence type="ECO:0000256" key="2">
    <source>
        <dbReference type="SAM" id="Phobius"/>
    </source>
</evidence>
<evidence type="ECO:0000256" key="1">
    <source>
        <dbReference type="SAM" id="MobiDB-lite"/>
    </source>
</evidence>
<dbReference type="Pfam" id="PF13472">
    <property type="entry name" value="Lipase_GDSL_2"/>
    <property type="match status" value="1"/>
</dbReference>
<dbReference type="InterPro" id="IPR051532">
    <property type="entry name" value="Ester_Hydrolysis_Enzymes"/>
</dbReference>
<dbReference type="EMBL" id="CP108110">
    <property type="protein sequence ID" value="WUQ84549.1"/>
    <property type="molecule type" value="Genomic_DNA"/>
</dbReference>
<name>A0ABZ1U141_9ACTN</name>
<evidence type="ECO:0000259" key="3">
    <source>
        <dbReference type="Pfam" id="PF13472"/>
    </source>
</evidence>
<protein>
    <submittedName>
        <fullName evidence="4">SGNH/GDSL hydrolase family protein</fullName>
    </submittedName>
</protein>
<keyword evidence="5" id="KW-1185">Reference proteome</keyword>
<organism evidence="4 5">
    <name type="scientific">Kitasatospora purpeofusca</name>
    <dbReference type="NCBI Taxonomy" id="67352"/>
    <lineage>
        <taxon>Bacteria</taxon>
        <taxon>Bacillati</taxon>
        <taxon>Actinomycetota</taxon>
        <taxon>Actinomycetes</taxon>
        <taxon>Kitasatosporales</taxon>
        <taxon>Streptomycetaceae</taxon>
        <taxon>Kitasatospora</taxon>
    </lineage>
</organism>
<sequence length="388" mass="38559">MPGTQQSRARVARRIATAAAYGGGGLGVLGVGLVGLLLTESKLAVQAIGILDGDPPRADGVYGEAFADSAAAPQPPLVLAFLGDSTAAGLGVLRARETPGALLAAGLASVAERPVRLANVAFSGGRSADLAGQLEQALSCHPDIAVIMIGANDVTRHSPAQLAVRQLGETVAALRAAGCEVVVGTCPDLGTIKPVRPPLRWVARRVSRQLAAAQTIAVVEAGGRTVSLGSLLGPEFAARPEMFAADRYHPSAQGYATAAMAVLPSVCAALDLWPQEQPADGPVPGEAVLPVAVAAAAAADRAGSEVAAVGGMDGVDGATGRWALLRHRLRVGLPSSWAGETVGGEPVGGPSDGVPESLPEGLSGGLSGNAGPVPGNTSASSHTGAGDD</sequence>
<dbReference type="PANTHER" id="PTHR30383:SF5">
    <property type="entry name" value="SGNH HYDROLASE-TYPE ESTERASE DOMAIN-CONTAINING PROTEIN"/>
    <property type="match status" value="1"/>
</dbReference>
<keyword evidence="2" id="KW-0812">Transmembrane</keyword>
<dbReference type="PANTHER" id="PTHR30383">
    <property type="entry name" value="THIOESTERASE 1/PROTEASE 1/LYSOPHOSPHOLIPASE L1"/>
    <property type="match status" value="1"/>
</dbReference>
<feature type="transmembrane region" description="Helical" evidence="2">
    <location>
        <begin position="15"/>
        <end position="38"/>
    </location>
</feature>
<keyword evidence="2" id="KW-0472">Membrane</keyword>
<keyword evidence="4" id="KW-0378">Hydrolase</keyword>
<evidence type="ECO:0000313" key="4">
    <source>
        <dbReference type="EMBL" id="WUQ84549.1"/>
    </source>
</evidence>
<dbReference type="InterPro" id="IPR036514">
    <property type="entry name" value="SGNH_hydro_sf"/>
</dbReference>
<proteinExistence type="predicted"/>
<dbReference type="InterPro" id="IPR013830">
    <property type="entry name" value="SGNH_hydro"/>
</dbReference>
<dbReference type="Proteomes" id="UP001432222">
    <property type="component" value="Chromosome"/>
</dbReference>
<dbReference type="Gene3D" id="3.40.50.1110">
    <property type="entry name" value="SGNH hydrolase"/>
    <property type="match status" value="1"/>
</dbReference>
<feature type="compositionally biased region" description="Gly residues" evidence="1">
    <location>
        <begin position="341"/>
        <end position="351"/>
    </location>
</feature>
<dbReference type="SUPFAM" id="SSF52266">
    <property type="entry name" value="SGNH hydrolase"/>
    <property type="match status" value="1"/>
</dbReference>
<feature type="domain" description="SGNH hydrolase-type esterase" evidence="3">
    <location>
        <begin position="81"/>
        <end position="256"/>
    </location>
</feature>
<feature type="compositionally biased region" description="Polar residues" evidence="1">
    <location>
        <begin position="375"/>
        <end position="388"/>
    </location>
</feature>
<dbReference type="GO" id="GO:0016787">
    <property type="term" value="F:hydrolase activity"/>
    <property type="evidence" value="ECO:0007669"/>
    <property type="project" value="UniProtKB-KW"/>
</dbReference>
<dbReference type="CDD" id="cd01836">
    <property type="entry name" value="FeeA_FeeB_like"/>
    <property type="match status" value="1"/>
</dbReference>
<gene>
    <name evidence="4" type="ORF">OHA16_17195</name>
</gene>
<keyword evidence="2" id="KW-1133">Transmembrane helix</keyword>
<feature type="region of interest" description="Disordered" evidence="1">
    <location>
        <begin position="336"/>
        <end position="388"/>
    </location>
</feature>